<proteinExistence type="predicted"/>
<reference evidence="1 2" key="1">
    <citation type="submission" date="2021-11" db="EMBL/GenBank/DDBJ databases">
        <authorList>
            <person name="Depoorter E."/>
        </authorList>
    </citation>
    <scope>NUCLEOTIDE SEQUENCE [LARGE SCALE GENOMIC DNA]</scope>
    <source>
        <strain evidence="1 2">LMG 24286</strain>
    </source>
</reference>
<organism evidence="1 2">
    <name type="scientific">Periweissella ghanensis</name>
    <dbReference type="NCBI Taxonomy" id="467997"/>
    <lineage>
        <taxon>Bacteria</taxon>
        <taxon>Bacillati</taxon>
        <taxon>Bacillota</taxon>
        <taxon>Bacilli</taxon>
        <taxon>Lactobacillales</taxon>
        <taxon>Lactobacillaceae</taxon>
        <taxon>Periweissella</taxon>
    </lineage>
</organism>
<dbReference type="RefSeq" id="WP_230098133.1">
    <property type="nucleotide sequence ID" value="NZ_CAKKNT010000003.1"/>
</dbReference>
<name>A0ABM8Z9L5_9LACO</name>
<protein>
    <submittedName>
        <fullName evidence="1">Uncharacterized protein</fullName>
    </submittedName>
</protein>
<sequence>MGKQDEMGRKMQQNFITPKLMEQNEVVVGVGAQKKTTILNLLTNGLVDAATQIEAGDLTNRFYATKNNVKVLLQGFNADGALLFVDALNNVGVNTFKIDSNGQYNYQRLQQYK</sequence>
<comment type="caution">
    <text evidence="1">The sequence shown here is derived from an EMBL/GenBank/DDBJ whole genome shotgun (WGS) entry which is preliminary data.</text>
</comment>
<dbReference type="Proteomes" id="UP000789719">
    <property type="component" value="Unassembled WGS sequence"/>
</dbReference>
<accession>A0ABM8Z9L5</accession>
<dbReference type="EMBL" id="CAKKNT010000003">
    <property type="protein sequence ID" value="CAH0418028.1"/>
    <property type="molecule type" value="Genomic_DNA"/>
</dbReference>
<evidence type="ECO:0000313" key="1">
    <source>
        <dbReference type="EMBL" id="CAH0418028.1"/>
    </source>
</evidence>
<evidence type="ECO:0000313" key="2">
    <source>
        <dbReference type="Proteomes" id="UP000789719"/>
    </source>
</evidence>
<keyword evidence="2" id="KW-1185">Reference proteome</keyword>
<gene>
    <name evidence="1" type="ORF">WGH24286_00444</name>
</gene>